<evidence type="ECO:0000313" key="2">
    <source>
        <dbReference type="Proteomes" id="UP000076858"/>
    </source>
</evidence>
<dbReference type="EMBL" id="LRGB01000084">
    <property type="protein sequence ID" value="KZS21077.1"/>
    <property type="molecule type" value="Genomic_DNA"/>
</dbReference>
<comment type="caution">
    <text evidence="1">The sequence shown here is derived from an EMBL/GenBank/DDBJ whole genome shotgun (WGS) entry which is preliminary data.</text>
</comment>
<gene>
    <name evidence="1" type="ORF">APZ42_012226</name>
</gene>
<dbReference type="AlphaFoldDB" id="A0A162S7S3"/>
<evidence type="ECO:0000313" key="1">
    <source>
        <dbReference type="EMBL" id="KZS21077.1"/>
    </source>
</evidence>
<keyword evidence="2" id="KW-1185">Reference proteome</keyword>
<accession>A0A162S7S3</accession>
<proteinExistence type="predicted"/>
<organism evidence="1 2">
    <name type="scientific">Daphnia magna</name>
    <dbReference type="NCBI Taxonomy" id="35525"/>
    <lineage>
        <taxon>Eukaryota</taxon>
        <taxon>Metazoa</taxon>
        <taxon>Ecdysozoa</taxon>
        <taxon>Arthropoda</taxon>
        <taxon>Crustacea</taxon>
        <taxon>Branchiopoda</taxon>
        <taxon>Diplostraca</taxon>
        <taxon>Cladocera</taxon>
        <taxon>Anomopoda</taxon>
        <taxon>Daphniidae</taxon>
        <taxon>Daphnia</taxon>
    </lineage>
</organism>
<reference evidence="1 2" key="1">
    <citation type="submission" date="2016-03" db="EMBL/GenBank/DDBJ databases">
        <title>EvidentialGene: Evidence-directed Construction of Genes on Genomes.</title>
        <authorList>
            <person name="Gilbert D.G."/>
            <person name="Choi J.-H."/>
            <person name="Mockaitis K."/>
            <person name="Colbourne J."/>
            <person name="Pfrender M."/>
        </authorList>
    </citation>
    <scope>NUCLEOTIDE SEQUENCE [LARGE SCALE GENOMIC DNA]</scope>
    <source>
        <strain evidence="1 2">Xinb3</strain>
        <tissue evidence="1">Complete organism</tissue>
    </source>
</reference>
<protein>
    <submittedName>
        <fullName evidence="1">Uncharacterized protein</fullName>
    </submittedName>
</protein>
<sequence length="76" mass="8962">MKNVKFYLSVIKKYLVLSAKRSVKLVFNDCDLQFFSVDFYRRFRCRERAIKIQHSSAPPTVTHFGIPIPASARNFY</sequence>
<dbReference type="Proteomes" id="UP000076858">
    <property type="component" value="Unassembled WGS sequence"/>
</dbReference>
<name>A0A162S7S3_9CRUS</name>